<organism evidence="2">
    <name type="scientific">Thermoanaerobaculum aquaticum</name>
    <dbReference type="NCBI Taxonomy" id="1312852"/>
    <lineage>
        <taxon>Bacteria</taxon>
        <taxon>Pseudomonadati</taxon>
        <taxon>Acidobacteriota</taxon>
        <taxon>Thermoanaerobaculia</taxon>
        <taxon>Thermoanaerobaculales</taxon>
        <taxon>Thermoanaerobaculaceae</taxon>
        <taxon>Thermoanaerobaculum</taxon>
    </lineage>
</organism>
<dbReference type="PANTHER" id="PTHR37170:SF1">
    <property type="entry name" value="GLUTAREDOXIN-LIKE PROTEIN"/>
    <property type="match status" value="1"/>
</dbReference>
<evidence type="ECO:0000313" key="2">
    <source>
        <dbReference type="EMBL" id="HEQ88734.1"/>
    </source>
</evidence>
<comment type="caution">
    <text evidence="2">The sequence shown here is derived from an EMBL/GenBank/DDBJ whole genome shotgun (WGS) entry which is preliminary data.</text>
</comment>
<dbReference type="AlphaFoldDB" id="A0A7V2EFE8"/>
<dbReference type="NCBIfam" id="TIGR02187">
    <property type="entry name" value="PDO_seleno_TRX"/>
    <property type="match status" value="1"/>
</dbReference>
<evidence type="ECO:0000259" key="1">
    <source>
        <dbReference type="Pfam" id="PF13192"/>
    </source>
</evidence>
<dbReference type="EMBL" id="DSHW01000371">
    <property type="protein sequence ID" value="HEQ88734.1"/>
    <property type="molecule type" value="Genomic_DNA"/>
</dbReference>
<name>A0A7V2EFE8_9BACT</name>
<dbReference type="Pfam" id="PF13192">
    <property type="entry name" value="Thioredoxin_3"/>
    <property type="match status" value="1"/>
</dbReference>
<dbReference type="CDD" id="cd02973">
    <property type="entry name" value="TRX_GRX_like"/>
    <property type="match status" value="1"/>
</dbReference>
<dbReference type="SUPFAM" id="SSF52833">
    <property type="entry name" value="Thioredoxin-like"/>
    <property type="match status" value="2"/>
</dbReference>
<dbReference type="InterPro" id="IPR012336">
    <property type="entry name" value="Thioredoxin-like_fold"/>
</dbReference>
<proteinExistence type="predicted"/>
<dbReference type="Gene3D" id="3.40.30.10">
    <property type="entry name" value="Glutaredoxin"/>
    <property type="match status" value="2"/>
</dbReference>
<dbReference type="InterPro" id="IPR036249">
    <property type="entry name" value="Thioredoxin-like_sf"/>
</dbReference>
<dbReference type="PANTHER" id="PTHR37170">
    <property type="entry name" value="GLUTAREDOXIN-RELATED"/>
    <property type="match status" value="1"/>
</dbReference>
<reference evidence="2" key="1">
    <citation type="journal article" date="2020" name="mSystems">
        <title>Genome- and Community-Level Interaction Insights into Carbon Utilization and Element Cycling Functions of Hydrothermarchaeota in Hydrothermal Sediment.</title>
        <authorList>
            <person name="Zhou Z."/>
            <person name="Liu Y."/>
            <person name="Xu W."/>
            <person name="Pan J."/>
            <person name="Luo Z.H."/>
            <person name="Li M."/>
        </authorList>
    </citation>
    <scope>NUCLEOTIDE SEQUENCE [LARGE SCALE GENOMIC DNA]</scope>
    <source>
        <strain evidence="2">SpSt-186</strain>
    </source>
</reference>
<gene>
    <name evidence="2" type="ORF">ENP06_04905</name>
</gene>
<sequence>MALLSEKDAKKVQEILNALPSTVEVHFFTQELECQFCRETGELLRELAALSPKLKLVEHDFLLDKDAASAFSVEMVPAIVPVGPAGDLGLRFYGIPAGYEFASLLESFKLAAGADPELADETKEFLSQLAQELELEVYVTPTCPYCPGMVVNAFRLAAASPKVKAAMVEATEFPHLAIRYQVRGVPRTVINRGQAYIEGLVPESHLVETLRSLS</sequence>
<accession>A0A7V2EFE8</accession>
<dbReference type="InterPro" id="IPR011903">
    <property type="entry name" value="TON_0319-like"/>
</dbReference>
<feature type="domain" description="Thioredoxin-like fold" evidence="1">
    <location>
        <begin position="134"/>
        <end position="208"/>
    </location>
</feature>
<protein>
    <submittedName>
        <fullName evidence="2">Glutaredoxin</fullName>
    </submittedName>
</protein>